<evidence type="ECO:0000313" key="7">
    <source>
        <dbReference type="Proteomes" id="UP001472677"/>
    </source>
</evidence>
<dbReference type="Gene3D" id="1.20.5.190">
    <property type="match status" value="1"/>
</dbReference>
<dbReference type="PANTHER" id="PTHR32295:SF11">
    <property type="entry name" value="PROTEIN IQ-DOMAIN 22"/>
    <property type="match status" value="1"/>
</dbReference>
<feature type="compositionally biased region" description="Basic residues" evidence="4">
    <location>
        <begin position="28"/>
        <end position="37"/>
    </location>
</feature>
<feature type="region of interest" description="Disordered" evidence="4">
    <location>
        <begin position="226"/>
        <end position="274"/>
    </location>
</feature>
<keyword evidence="1" id="KW-0112">Calmodulin-binding</keyword>
<dbReference type="Pfam" id="PF00612">
    <property type="entry name" value="IQ"/>
    <property type="match status" value="1"/>
</dbReference>
<dbReference type="Pfam" id="PF13178">
    <property type="entry name" value="DUF4005"/>
    <property type="match status" value="1"/>
</dbReference>
<dbReference type="InterPro" id="IPR000048">
    <property type="entry name" value="IQ_motif_EF-hand-BS"/>
</dbReference>
<evidence type="ECO:0000256" key="1">
    <source>
        <dbReference type="ARBA" id="ARBA00022860"/>
    </source>
</evidence>
<feature type="region of interest" description="Disordered" evidence="4">
    <location>
        <begin position="15"/>
        <end position="40"/>
    </location>
</feature>
<proteinExistence type="inferred from homology"/>
<evidence type="ECO:0000259" key="5">
    <source>
        <dbReference type="Pfam" id="PF13178"/>
    </source>
</evidence>
<gene>
    <name evidence="6" type="ORF">V6N12_000679</name>
</gene>
<dbReference type="EMBL" id="JBBPBM010000402">
    <property type="protein sequence ID" value="KAK8495813.1"/>
    <property type="molecule type" value="Genomic_DNA"/>
</dbReference>
<organism evidence="6 7">
    <name type="scientific">Hibiscus sabdariffa</name>
    <name type="common">roselle</name>
    <dbReference type="NCBI Taxonomy" id="183260"/>
    <lineage>
        <taxon>Eukaryota</taxon>
        <taxon>Viridiplantae</taxon>
        <taxon>Streptophyta</taxon>
        <taxon>Embryophyta</taxon>
        <taxon>Tracheophyta</taxon>
        <taxon>Spermatophyta</taxon>
        <taxon>Magnoliopsida</taxon>
        <taxon>eudicotyledons</taxon>
        <taxon>Gunneridae</taxon>
        <taxon>Pentapetalae</taxon>
        <taxon>rosids</taxon>
        <taxon>malvids</taxon>
        <taxon>Malvales</taxon>
        <taxon>Malvaceae</taxon>
        <taxon>Malvoideae</taxon>
        <taxon>Hibiscus</taxon>
    </lineage>
</organism>
<dbReference type="InterPro" id="IPR025064">
    <property type="entry name" value="DUF4005"/>
</dbReference>
<dbReference type="PANTHER" id="PTHR32295">
    <property type="entry name" value="IQ-DOMAIN 5-RELATED"/>
    <property type="match status" value="1"/>
</dbReference>
<feature type="region of interest" description="Disordered" evidence="4">
    <location>
        <begin position="428"/>
        <end position="458"/>
    </location>
</feature>
<evidence type="ECO:0000313" key="6">
    <source>
        <dbReference type="EMBL" id="KAK8495813.1"/>
    </source>
</evidence>
<feature type="domain" description="DUF4005" evidence="5">
    <location>
        <begin position="391"/>
        <end position="454"/>
    </location>
</feature>
<evidence type="ECO:0000256" key="2">
    <source>
        <dbReference type="ARBA" id="ARBA00024341"/>
    </source>
</evidence>
<name>A0ABR2APQ3_9ROSI</name>
<sequence length="493" mass="54809">MGKASKWLRRIFGLKRMDAHHQPSSSKPPHKDKRRWSFVKSYREKSSSAAPAALATNSCDSNSYAKSSSSSMYANHQQRKQYVEVVNPNQHAIAAAAGAATAVARLTSGMCARTQADNVSSRGSHREIAAVMIQSAFRGYLARRALRALKGLVRLQALVRGHIERKRTAGWLIRMQAIFRAQARARAERTRITESSQSSTKSSHFHHPKTSKVVIHQCALENMDMDGIKEKGGNGTPTPEKSEHASRSKSQNYEPSMLKRNGSKSSGRTLGNHKKLYLGRNRSDLRIDEQIWDKGLHYSTRAALVDDEILDVVDSSEPHFTIEGRNLFHSSHLALHSDLCNSCGLANSRDTHRTHPSTSSGEVQSLRIPLKFSHEVDNSPQFYSASPLAGTSKRSPFTPAKSDGSRTYQSGYSDHPNYMAYTESSKAKVRSLSAPKQRPHYERSNSTKRHSIHDFIDPKSNTQRSTLLANFASKAYSGSGRLDGLGIPFGYRY</sequence>
<evidence type="ECO:0000256" key="4">
    <source>
        <dbReference type="SAM" id="MobiDB-lite"/>
    </source>
</evidence>
<dbReference type="CDD" id="cd23767">
    <property type="entry name" value="IQCD"/>
    <property type="match status" value="1"/>
</dbReference>
<dbReference type="SMART" id="SM00015">
    <property type="entry name" value="IQ"/>
    <property type="match status" value="2"/>
</dbReference>
<feature type="region of interest" description="Disordered" evidence="4">
    <location>
        <begin position="383"/>
        <end position="415"/>
    </location>
</feature>
<keyword evidence="7" id="KW-1185">Reference proteome</keyword>
<comment type="subunit">
    <text evidence="3">Binds to multiple calmodulin (CaM) in the presence of Ca(2+) and CaM-like proteins.</text>
</comment>
<evidence type="ECO:0000256" key="3">
    <source>
        <dbReference type="ARBA" id="ARBA00024378"/>
    </source>
</evidence>
<dbReference type="Proteomes" id="UP001472677">
    <property type="component" value="Unassembled WGS sequence"/>
</dbReference>
<comment type="caution">
    <text evidence="6">The sequence shown here is derived from an EMBL/GenBank/DDBJ whole genome shotgun (WGS) entry which is preliminary data.</text>
</comment>
<dbReference type="PROSITE" id="PS50096">
    <property type="entry name" value="IQ"/>
    <property type="match status" value="2"/>
</dbReference>
<comment type="similarity">
    <text evidence="2">Belongs to the IQD family.</text>
</comment>
<protein>
    <recommendedName>
        <fullName evidence="5">DUF4005 domain-containing protein</fullName>
    </recommendedName>
</protein>
<reference evidence="6 7" key="1">
    <citation type="journal article" date="2024" name="G3 (Bethesda)">
        <title>Genome assembly of Hibiscus sabdariffa L. provides insights into metabolisms of medicinal natural products.</title>
        <authorList>
            <person name="Kim T."/>
        </authorList>
    </citation>
    <scope>NUCLEOTIDE SEQUENCE [LARGE SCALE GENOMIC DNA]</scope>
    <source>
        <strain evidence="6">TK-2024</strain>
        <tissue evidence="6">Old leaves</tissue>
    </source>
</reference>
<accession>A0ABR2APQ3</accession>
<feature type="region of interest" description="Disordered" evidence="4">
    <location>
        <begin position="189"/>
        <end position="211"/>
    </location>
</feature>
<feature type="compositionally biased region" description="Low complexity" evidence="4">
    <location>
        <begin position="193"/>
        <end position="202"/>
    </location>
</feature>